<evidence type="ECO:0000313" key="3">
    <source>
        <dbReference type="Proteomes" id="UP000318053"/>
    </source>
</evidence>
<feature type="region of interest" description="Disordered" evidence="1">
    <location>
        <begin position="210"/>
        <end position="371"/>
    </location>
</feature>
<dbReference type="InterPro" id="IPR002105">
    <property type="entry name" value="Dockerin_1_rpt"/>
</dbReference>
<dbReference type="GO" id="GO:0000272">
    <property type="term" value="P:polysaccharide catabolic process"/>
    <property type="evidence" value="ECO:0007669"/>
    <property type="project" value="InterPro"/>
</dbReference>
<dbReference type="RefSeq" id="WP_146393828.1">
    <property type="nucleotide sequence ID" value="NZ_SJPK01000026.1"/>
</dbReference>
<dbReference type="OrthoDB" id="271797at2"/>
<keyword evidence="3" id="KW-1185">Reference proteome</keyword>
<dbReference type="Pfam" id="PF26363">
    <property type="entry name" value="Phospholipase-like"/>
    <property type="match status" value="1"/>
</dbReference>
<evidence type="ECO:0008006" key="4">
    <source>
        <dbReference type="Google" id="ProtNLM"/>
    </source>
</evidence>
<comment type="caution">
    <text evidence="2">The sequence shown here is derived from an EMBL/GenBank/DDBJ whole genome shotgun (WGS) entry which is preliminary data.</text>
</comment>
<dbReference type="InterPro" id="IPR029058">
    <property type="entry name" value="AB_hydrolase_fold"/>
</dbReference>
<feature type="region of interest" description="Disordered" evidence="1">
    <location>
        <begin position="622"/>
        <end position="652"/>
    </location>
</feature>
<accession>A0A5C5WXP8</accession>
<organism evidence="2 3">
    <name type="scientific">Allorhodopirellula solitaria</name>
    <dbReference type="NCBI Taxonomy" id="2527987"/>
    <lineage>
        <taxon>Bacteria</taxon>
        <taxon>Pseudomonadati</taxon>
        <taxon>Planctomycetota</taxon>
        <taxon>Planctomycetia</taxon>
        <taxon>Pirellulales</taxon>
        <taxon>Pirellulaceae</taxon>
        <taxon>Allorhodopirellula</taxon>
    </lineage>
</organism>
<dbReference type="Pfam" id="PF00404">
    <property type="entry name" value="Dockerin_1"/>
    <property type="match status" value="1"/>
</dbReference>
<protein>
    <recommendedName>
        <fullName evidence="4">Lipase (Class 3)</fullName>
    </recommendedName>
</protein>
<evidence type="ECO:0000313" key="2">
    <source>
        <dbReference type="EMBL" id="TWT55378.1"/>
    </source>
</evidence>
<dbReference type="EMBL" id="SJPK01000026">
    <property type="protein sequence ID" value="TWT55378.1"/>
    <property type="molecule type" value="Genomic_DNA"/>
</dbReference>
<gene>
    <name evidence="2" type="ORF">CA85_49510</name>
</gene>
<dbReference type="PROSITE" id="PS00018">
    <property type="entry name" value="EF_HAND_1"/>
    <property type="match status" value="1"/>
</dbReference>
<feature type="compositionally biased region" description="Low complexity" evidence="1">
    <location>
        <begin position="258"/>
        <end position="368"/>
    </location>
</feature>
<dbReference type="SUPFAM" id="SSF53474">
    <property type="entry name" value="alpha/beta-Hydrolases"/>
    <property type="match status" value="1"/>
</dbReference>
<dbReference type="InterPro" id="IPR036439">
    <property type="entry name" value="Dockerin_dom_sf"/>
</dbReference>
<dbReference type="Gene3D" id="1.10.1330.10">
    <property type="entry name" value="Dockerin domain"/>
    <property type="match status" value="1"/>
</dbReference>
<name>A0A5C5WXP8_9BACT</name>
<dbReference type="CDD" id="cd14256">
    <property type="entry name" value="Dockerin_I"/>
    <property type="match status" value="1"/>
</dbReference>
<reference evidence="2 3" key="1">
    <citation type="submission" date="2019-02" db="EMBL/GenBank/DDBJ databases">
        <title>Deep-cultivation of Planctomycetes and their phenomic and genomic characterization uncovers novel biology.</title>
        <authorList>
            <person name="Wiegand S."/>
            <person name="Jogler M."/>
            <person name="Boedeker C."/>
            <person name="Pinto D."/>
            <person name="Vollmers J."/>
            <person name="Rivas-Marin E."/>
            <person name="Kohn T."/>
            <person name="Peeters S.H."/>
            <person name="Heuer A."/>
            <person name="Rast P."/>
            <person name="Oberbeckmann S."/>
            <person name="Bunk B."/>
            <person name="Jeske O."/>
            <person name="Meyerdierks A."/>
            <person name="Storesund J.E."/>
            <person name="Kallscheuer N."/>
            <person name="Luecker S."/>
            <person name="Lage O.M."/>
            <person name="Pohl T."/>
            <person name="Merkel B.J."/>
            <person name="Hornburger P."/>
            <person name="Mueller R.-W."/>
            <person name="Bruemmer F."/>
            <person name="Labrenz M."/>
            <person name="Spormann A.M."/>
            <person name="Op Den Camp H."/>
            <person name="Overmann J."/>
            <person name="Amann R."/>
            <person name="Jetten M.S.M."/>
            <person name="Mascher T."/>
            <person name="Medema M.H."/>
            <person name="Devos D.P."/>
            <person name="Kaster A.-K."/>
            <person name="Ovreas L."/>
            <person name="Rohde M."/>
            <person name="Galperin M.Y."/>
            <person name="Jogler C."/>
        </authorList>
    </citation>
    <scope>NUCLEOTIDE SEQUENCE [LARGE SCALE GENOMIC DNA]</scope>
    <source>
        <strain evidence="2 3">CA85</strain>
    </source>
</reference>
<dbReference type="InterPro" id="IPR018247">
    <property type="entry name" value="EF_Hand_1_Ca_BS"/>
</dbReference>
<proteinExistence type="predicted"/>
<evidence type="ECO:0000256" key="1">
    <source>
        <dbReference type="SAM" id="MobiDB-lite"/>
    </source>
</evidence>
<sequence>MKTKRSSWKRVSISLRDLGHNRSAHAPCPSRRDAPRALRLETLCQRHLLAADIEAPIAPSPPDPTDDPEDVPQLVGDVNNDGDLTSLDALAILNSINDPIGFPETHAMDVSQNGVVNLNDYGLVLTAIQMQDAAQDTMQQSSPQSMGGVTQVTSTCDADEVLLDTLQSTREDLQSQLADATHPSQVSWFSDQIAAIDATIAQVEARLNDCEPKEEDGSVGDEGATGGALDDPYNDSTHDSDDGTSGSATDGSHGDPYEGTQGTETPGGTDVDGTTSGVSAGSTTGSTMGSTSGSASTTSSGTTYTTTWDESDGTSMGSTAATQSTGTSDSSNGSTSGSATSGTITTSETPNSGVDGSTTGSSSGSSDTSEVDFAEPLTFSIAALRAGMFNDALDGTQPPQSVREAKQLRIAGWVSGPWSKRDAPDLTVFADINFDGDFDDEDEMVQFKSGEFYARSRDYGLYDQYSGFDAYFTIPDDGESEFQGGSPGNDTWRDDIDYRIEFTSELIEDTAKISNVSPLFTSRPHVTTETDAEGDEFLVVTSSLWDPGVWDRHHVTVKWPDGVTTEANDEATTLHPTTLEYQPTETKTIRVTRPMPEDGLSLHPITVTLHDDDQGQTSYLIQSANVTRNNDDDDENDTEDMHEGASVQEDDIVKLSLQAFTGRFAEAAQPVAPDDDGPDGGPETGSDPPGDAEEEPQEPDGYFFLGYDTRQIKLWDSPEKNHQYTPGIQKDVLHPYRGESDVWIEGIGIGATRISLSWKPNFGDAQPPNGEPERTVFLGHVDVTIWGIDVDIDSDNNNGFGYPDNSEWEEYLESSRYGIGKLLYEDAPNFTPVRVRLPQGLNVNDPNIQVTLIGSLEDSGVTRFWNTYKADPNREASDVRDGGNKLSNVFGTYSLSDLNYSPATGSFTIYLEAMWTKESHDTKWEIDNAGRPVNTLEINVSGIENLELSDMVQYVNVLPGSLLPRLLESPAMRNAIASDLVYGARDSSGISDENADPIDSSDFGLQLVSIEELSEHLAASEIVQRDQAFILDQFQYRAFSINDTDTRSVPGMAIGLYRDHTQEKAYRLAFRGTNPTQMIDIIANAEQLLAEYSRMYSVAAVLSELLTLVPEYHGRLSLTGHSLGGGLASAGAIAAAIQAETFNAAGLVKEALADPIEDIDLVPGARSRFDRGSEYVTSYQVWTSYTRSDGTRDAPDLLSFLQNSVEIKVGDRLYLPDAVGHPVHFIEGIYDLTASESEFLHDVQDLLSDPDSASLIAVLTGLVNVEFDVGPLMQYYPHFEFDYQTALNAGDKLLKSHGFDSIYYGVMHGPGWNVYHVPSGLGNGGVIQ</sequence>
<dbReference type="GO" id="GO:0004553">
    <property type="term" value="F:hydrolase activity, hydrolyzing O-glycosyl compounds"/>
    <property type="evidence" value="ECO:0007669"/>
    <property type="project" value="InterPro"/>
</dbReference>
<dbReference type="Proteomes" id="UP000318053">
    <property type="component" value="Unassembled WGS sequence"/>
</dbReference>
<dbReference type="Gene3D" id="3.40.50.1820">
    <property type="entry name" value="alpha/beta hydrolase"/>
    <property type="match status" value="1"/>
</dbReference>
<feature type="compositionally biased region" description="Acidic residues" evidence="1">
    <location>
        <begin position="631"/>
        <end position="640"/>
    </location>
</feature>
<dbReference type="SUPFAM" id="SSF63446">
    <property type="entry name" value="Type I dockerin domain"/>
    <property type="match status" value="1"/>
</dbReference>
<feature type="region of interest" description="Disordered" evidence="1">
    <location>
        <begin position="667"/>
        <end position="703"/>
    </location>
</feature>